<evidence type="ECO:0000256" key="1">
    <source>
        <dbReference type="ARBA" id="ARBA00022448"/>
    </source>
</evidence>
<dbReference type="EMBL" id="JAAAHW010000603">
    <property type="protein sequence ID" value="KAG0000699.1"/>
    <property type="molecule type" value="Genomic_DNA"/>
</dbReference>
<gene>
    <name evidence="5" type="ORF">BGZ65_004143</name>
</gene>
<dbReference type="GO" id="GO:0006635">
    <property type="term" value="P:fatty acid beta-oxidation"/>
    <property type="evidence" value="ECO:0007669"/>
    <property type="project" value="TreeGrafter"/>
</dbReference>
<dbReference type="PANTHER" id="PTHR11384:SF69">
    <property type="entry name" value="PEROXISOMAL LONG-CHAIN FATTY ACID IMPORT PROTEIN 1"/>
    <property type="match status" value="1"/>
</dbReference>
<dbReference type="GO" id="GO:0015910">
    <property type="term" value="P:long-chain fatty acid import into peroxisome"/>
    <property type="evidence" value="ECO:0007669"/>
    <property type="project" value="TreeGrafter"/>
</dbReference>
<dbReference type="AlphaFoldDB" id="A0A9P6MHX3"/>
<keyword evidence="4" id="KW-0472">Membrane</keyword>
<evidence type="ECO:0000313" key="6">
    <source>
        <dbReference type="Proteomes" id="UP000749646"/>
    </source>
</evidence>
<dbReference type="Proteomes" id="UP000749646">
    <property type="component" value="Unassembled WGS sequence"/>
</dbReference>
<dbReference type="GO" id="GO:0005778">
    <property type="term" value="C:peroxisomal membrane"/>
    <property type="evidence" value="ECO:0007669"/>
    <property type="project" value="TreeGrafter"/>
</dbReference>
<dbReference type="PANTHER" id="PTHR11384">
    <property type="entry name" value="ATP-BINDING CASSETTE, SUB-FAMILY D MEMBER"/>
    <property type="match status" value="1"/>
</dbReference>
<name>A0A9P6MHX3_9FUNG</name>
<keyword evidence="1" id="KW-0813">Transport</keyword>
<dbReference type="GO" id="GO:0007031">
    <property type="term" value="P:peroxisome organization"/>
    <property type="evidence" value="ECO:0007669"/>
    <property type="project" value="TreeGrafter"/>
</dbReference>
<proteinExistence type="predicted"/>
<evidence type="ECO:0000256" key="4">
    <source>
        <dbReference type="ARBA" id="ARBA00023136"/>
    </source>
</evidence>
<dbReference type="InterPro" id="IPR050835">
    <property type="entry name" value="ABC_transporter_sub-D"/>
</dbReference>
<dbReference type="GO" id="GO:0042626">
    <property type="term" value="F:ATPase-coupled transmembrane transporter activity"/>
    <property type="evidence" value="ECO:0007669"/>
    <property type="project" value="TreeGrafter"/>
</dbReference>
<evidence type="ECO:0000256" key="3">
    <source>
        <dbReference type="ARBA" id="ARBA00022989"/>
    </source>
</evidence>
<keyword evidence="6" id="KW-1185">Reference proteome</keyword>
<dbReference type="GO" id="GO:0005524">
    <property type="term" value="F:ATP binding"/>
    <property type="evidence" value="ECO:0007669"/>
    <property type="project" value="TreeGrafter"/>
</dbReference>
<keyword evidence="2" id="KW-0812">Transmembrane</keyword>
<sequence>MYTHCMELGISLLTVSHRPSLWQYHNFILQYDGQGGYVFTKLDAERRLALQEERQVLEHKLAEIPKIEQRLEDLRNLINERDVGKTGGEEIVKA</sequence>
<dbReference type="GO" id="GO:0042760">
    <property type="term" value="P:very long-chain fatty acid catabolic process"/>
    <property type="evidence" value="ECO:0007669"/>
    <property type="project" value="TreeGrafter"/>
</dbReference>
<evidence type="ECO:0000313" key="5">
    <source>
        <dbReference type="EMBL" id="KAG0000699.1"/>
    </source>
</evidence>
<accession>A0A9P6MHX3</accession>
<protein>
    <submittedName>
        <fullName evidence="5">Uncharacterized protein</fullName>
    </submittedName>
</protein>
<comment type="caution">
    <text evidence="5">The sequence shown here is derived from an EMBL/GenBank/DDBJ whole genome shotgun (WGS) entry which is preliminary data.</text>
</comment>
<organism evidence="5 6">
    <name type="scientific">Modicella reniformis</name>
    <dbReference type="NCBI Taxonomy" id="1440133"/>
    <lineage>
        <taxon>Eukaryota</taxon>
        <taxon>Fungi</taxon>
        <taxon>Fungi incertae sedis</taxon>
        <taxon>Mucoromycota</taxon>
        <taxon>Mortierellomycotina</taxon>
        <taxon>Mortierellomycetes</taxon>
        <taxon>Mortierellales</taxon>
        <taxon>Mortierellaceae</taxon>
        <taxon>Modicella</taxon>
    </lineage>
</organism>
<dbReference type="OrthoDB" id="2256277at2759"/>
<evidence type="ECO:0000256" key="2">
    <source>
        <dbReference type="ARBA" id="ARBA00022692"/>
    </source>
</evidence>
<keyword evidence="3" id="KW-1133">Transmembrane helix</keyword>
<dbReference type="GO" id="GO:0005324">
    <property type="term" value="F:long-chain fatty acid transmembrane transporter activity"/>
    <property type="evidence" value="ECO:0007669"/>
    <property type="project" value="TreeGrafter"/>
</dbReference>
<reference evidence="5" key="1">
    <citation type="journal article" date="2020" name="Fungal Divers.">
        <title>Resolving the Mortierellaceae phylogeny through synthesis of multi-gene phylogenetics and phylogenomics.</title>
        <authorList>
            <person name="Vandepol N."/>
            <person name="Liber J."/>
            <person name="Desiro A."/>
            <person name="Na H."/>
            <person name="Kennedy M."/>
            <person name="Barry K."/>
            <person name="Grigoriev I.V."/>
            <person name="Miller A.N."/>
            <person name="O'Donnell K."/>
            <person name="Stajich J.E."/>
            <person name="Bonito G."/>
        </authorList>
    </citation>
    <scope>NUCLEOTIDE SEQUENCE</scope>
    <source>
        <strain evidence="5">MES-2147</strain>
    </source>
</reference>